<evidence type="ECO:0000313" key="2">
    <source>
        <dbReference type="EMBL" id="VDP23875.1"/>
    </source>
</evidence>
<keyword evidence="3" id="KW-1185">Reference proteome</keyword>
<keyword evidence="1" id="KW-1133">Transmembrane helix</keyword>
<keyword evidence="1" id="KW-0472">Membrane</keyword>
<feature type="transmembrane region" description="Helical" evidence="1">
    <location>
        <begin position="48"/>
        <end position="68"/>
    </location>
</feature>
<evidence type="ECO:0000313" key="4">
    <source>
        <dbReference type="WBParaSite" id="OFLC_0001579801-mRNA-1"/>
    </source>
</evidence>
<gene>
    <name evidence="2" type="ORF">OFLC_LOCUS15785</name>
</gene>
<accession>A0A183I7S3</accession>
<dbReference type="AlphaFoldDB" id="A0A183I7S3"/>
<proteinExistence type="predicted"/>
<dbReference type="EMBL" id="UZAJ01042888">
    <property type="protein sequence ID" value="VDP23875.1"/>
    <property type="molecule type" value="Genomic_DNA"/>
</dbReference>
<reference evidence="4" key="1">
    <citation type="submission" date="2016-06" db="UniProtKB">
        <authorList>
            <consortium name="WormBaseParasite"/>
        </authorList>
    </citation>
    <scope>IDENTIFICATION</scope>
</reference>
<dbReference type="WBParaSite" id="OFLC_0001579801-mRNA-1">
    <property type="protein sequence ID" value="OFLC_0001579801-mRNA-1"/>
    <property type="gene ID" value="OFLC_0001579801"/>
</dbReference>
<name>A0A183I7S3_9BILA</name>
<organism evidence="4">
    <name type="scientific">Onchocerca flexuosa</name>
    <dbReference type="NCBI Taxonomy" id="387005"/>
    <lineage>
        <taxon>Eukaryota</taxon>
        <taxon>Metazoa</taxon>
        <taxon>Ecdysozoa</taxon>
        <taxon>Nematoda</taxon>
        <taxon>Chromadorea</taxon>
        <taxon>Rhabditida</taxon>
        <taxon>Spirurina</taxon>
        <taxon>Spiruromorpha</taxon>
        <taxon>Filarioidea</taxon>
        <taxon>Onchocercidae</taxon>
        <taxon>Onchocerca</taxon>
    </lineage>
</organism>
<reference evidence="2 3" key="2">
    <citation type="submission" date="2018-11" db="EMBL/GenBank/DDBJ databases">
        <authorList>
            <consortium name="Pathogen Informatics"/>
        </authorList>
    </citation>
    <scope>NUCLEOTIDE SEQUENCE [LARGE SCALE GENOMIC DNA]</scope>
</reference>
<protein>
    <submittedName>
        <fullName evidence="4">Neur_chan_LBD domain-containing protein</fullName>
    </submittedName>
</protein>
<evidence type="ECO:0000313" key="3">
    <source>
        <dbReference type="Proteomes" id="UP000267606"/>
    </source>
</evidence>
<keyword evidence="1" id="KW-0812">Transmembrane</keyword>
<sequence length="69" mass="7937">MSLAIGSAIENEQLTGSWRDFYEITPNDETVGRFQVISFNWDEVQKPYTIAIWLLLAGIAKMGLFFFFV</sequence>
<evidence type="ECO:0000256" key="1">
    <source>
        <dbReference type="SAM" id="Phobius"/>
    </source>
</evidence>
<dbReference type="Proteomes" id="UP000267606">
    <property type="component" value="Unassembled WGS sequence"/>
</dbReference>